<dbReference type="Gene3D" id="3.30.1520.10">
    <property type="entry name" value="Phox-like domain"/>
    <property type="match status" value="1"/>
</dbReference>
<dbReference type="GO" id="GO:0032266">
    <property type="term" value="F:phosphatidylinositol-3-phosphate binding"/>
    <property type="evidence" value="ECO:0007669"/>
    <property type="project" value="TreeGrafter"/>
</dbReference>
<evidence type="ECO:0000256" key="1">
    <source>
        <dbReference type="SAM" id="MobiDB-lite"/>
    </source>
</evidence>
<proteinExistence type="predicted"/>
<dbReference type="PANTHER" id="PTHR47433:SF1">
    <property type="entry name" value="VACUOLAR PROTEIN SORTING-ASSOCIATED PROTEIN 17"/>
    <property type="match status" value="1"/>
</dbReference>
<dbReference type="EMBL" id="JAAAJB010000098">
    <property type="protein sequence ID" value="KAG0266209.1"/>
    <property type="molecule type" value="Genomic_DNA"/>
</dbReference>
<gene>
    <name evidence="3" type="primary">VPS17</name>
    <name evidence="3" type="ORF">DFQ27_009922</name>
</gene>
<dbReference type="SMART" id="SM00312">
    <property type="entry name" value="PX"/>
    <property type="match status" value="1"/>
</dbReference>
<dbReference type="InterPro" id="IPR036871">
    <property type="entry name" value="PX_dom_sf"/>
</dbReference>
<dbReference type="PANTHER" id="PTHR47433">
    <property type="entry name" value="VACUOLAR PROTEIN SORTING-ASSOCIATED PROTEIN 17"/>
    <property type="match status" value="1"/>
</dbReference>
<reference evidence="3" key="1">
    <citation type="journal article" date="2020" name="Fungal Divers.">
        <title>Resolving the Mortierellaceae phylogeny through synthesis of multi-gene phylogenetics and phylogenomics.</title>
        <authorList>
            <person name="Vandepol N."/>
            <person name="Liber J."/>
            <person name="Desiro A."/>
            <person name="Na H."/>
            <person name="Kennedy M."/>
            <person name="Barry K."/>
            <person name="Grigoriev I.V."/>
            <person name="Miller A.N."/>
            <person name="O'Donnell K."/>
            <person name="Stajich J.E."/>
            <person name="Bonito G."/>
        </authorList>
    </citation>
    <scope>NUCLEOTIDE SEQUENCE</scope>
    <source>
        <strain evidence="3">BC1065</strain>
    </source>
</reference>
<protein>
    <submittedName>
        <fullName evidence="3">Vacuolar protein sorting-associated protein 17</fullName>
    </submittedName>
</protein>
<dbReference type="InterPro" id="IPR053055">
    <property type="entry name" value="VPS17"/>
</dbReference>
<dbReference type="InterPro" id="IPR001683">
    <property type="entry name" value="PX_dom"/>
</dbReference>
<dbReference type="GO" id="GO:0006886">
    <property type="term" value="P:intracellular protein transport"/>
    <property type="evidence" value="ECO:0007669"/>
    <property type="project" value="TreeGrafter"/>
</dbReference>
<name>A0A9P6QDG8_9FUNG</name>
<evidence type="ECO:0000313" key="4">
    <source>
        <dbReference type="Proteomes" id="UP000807716"/>
    </source>
</evidence>
<evidence type="ECO:0000259" key="2">
    <source>
        <dbReference type="SMART" id="SM00312"/>
    </source>
</evidence>
<keyword evidence="4" id="KW-1185">Reference proteome</keyword>
<dbReference type="OrthoDB" id="9976382at2759"/>
<feature type="domain" description="PX" evidence="2">
    <location>
        <begin position="28"/>
        <end position="135"/>
    </location>
</feature>
<accession>A0A9P6QDG8</accession>
<dbReference type="SUPFAM" id="SSF64268">
    <property type="entry name" value="PX domain"/>
    <property type="match status" value="1"/>
</dbReference>
<dbReference type="AlphaFoldDB" id="A0A9P6QDG8"/>
<evidence type="ECO:0000313" key="3">
    <source>
        <dbReference type="EMBL" id="KAG0266209.1"/>
    </source>
</evidence>
<dbReference type="InterPro" id="IPR027267">
    <property type="entry name" value="AH/BAR_dom_sf"/>
</dbReference>
<dbReference type="Proteomes" id="UP000807716">
    <property type="component" value="Unassembled WGS sequence"/>
</dbReference>
<organism evidence="3 4">
    <name type="scientific">Actinomortierella ambigua</name>
    <dbReference type="NCBI Taxonomy" id="1343610"/>
    <lineage>
        <taxon>Eukaryota</taxon>
        <taxon>Fungi</taxon>
        <taxon>Fungi incertae sedis</taxon>
        <taxon>Mucoromycota</taxon>
        <taxon>Mortierellomycotina</taxon>
        <taxon>Mortierellomycetes</taxon>
        <taxon>Mortierellales</taxon>
        <taxon>Mortierellaceae</taxon>
        <taxon>Actinomortierella</taxon>
    </lineage>
</organism>
<dbReference type="GO" id="GO:0005829">
    <property type="term" value="C:cytosol"/>
    <property type="evidence" value="ECO:0007669"/>
    <property type="project" value="GOC"/>
</dbReference>
<dbReference type="Gene3D" id="1.20.1270.60">
    <property type="entry name" value="Arfaptin homology (AH) domain/BAR domain"/>
    <property type="match status" value="1"/>
</dbReference>
<feature type="region of interest" description="Disordered" evidence="1">
    <location>
        <begin position="383"/>
        <end position="408"/>
    </location>
</feature>
<comment type="caution">
    <text evidence="3">The sequence shown here is derived from an EMBL/GenBank/DDBJ whole genome shotgun (WGS) entry which is preliminary data.</text>
</comment>
<dbReference type="GO" id="GO:0030905">
    <property type="term" value="C:retromer, tubulation complex"/>
    <property type="evidence" value="ECO:0007669"/>
    <property type="project" value="TreeGrafter"/>
</dbReference>
<sequence length="408" mass="46483">MPVSPPSPRVRRRDLQYDGQRVDASRIKAPQYLHITVPDTDRRAKDGMFVLNVQTNIPRYRRQSYQNVTRSYLEFVRLREHLVAEHPETIVPVLPPERSLISLSDIEAIRTFLNRISKHPILSHDYELQMFIESEFGFLPQQQHYHSSTSRSKTSFGRLLGFGVSKRFSYGSSSGGETDDEFEEDRVAASKAESRLQNAIKCLDKEIKARRGFDVISLCLGTFKLLSKPIDGIAKAGKAQVGGDTAVLAGFLEYKLQHVQTLNQTLDYRSSVVSEYDTAVKSTENKRKIMERLRSSTSINADKVTDSIDDLDDAIMFEGNMKTRMDQVTEVVQKEMVEYRHQSTEDFFRALKLYAQRQISFEKTKLEELILVGGDRFSDAMYTPSPPSLIVKTEAVSGRDDDDDEDSD</sequence>
<dbReference type="GO" id="GO:0042147">
    <property type="term" value="P:retrograde transport, endosome to Golgi"/>
    <property type="evidence" value="ECO:0007669"/>
    <property type="project" value="TreeGrafter"/>
</dbReference>
<dbReference type="Pfam" id="PF00787">
    <property type="entry name" value="PX"/>
    <property type="match status" value="1"/>
</dbReference>
<dbReference type="GO" id="GO:0005768">
    <property type="term" value="C:endosome"/>
    <property type="evidence" value="ECO:0007669"/>
    <property type="project" value="TreeGrafter"/>
</dbReference>